<evidence type="ECO:0000313" key="11">
    <source>
        <dbReference type="Proteomes" id="UP000033140"/>
    </source>
</evidence>
<protein>
    <recommendedName>
        <fullName evidence="4">2,5-diamino-6-ribosylamino-4(3H)-pyrimidinone 5'-phosphate reductase</fullName>
        <ecNumber evidence="3">1.1.1.302</ecNumber>
    </recommendedName>
    <alternativeName>
        <fullName evidence="6">2,5-diamino-6-(5-phospho-D-ribosylamino)pyrimidin-4(3H)-one reductase</fullName>
    </alternativeName>
    <alternativeName>
        <fullName evidence="5">2,5-diamino-6-ribitylamino-4(3H)-pyrimidinone 5'-phosphate synthase</fullName>
    </alternativeName>
</protein>
<comment type="catalytic activity">
    <reaction evidence="7">
        <text>2,5-diamino-6-(1-D-ribitylamino)pyrimidin-4(3H)-one 5'-phosphate + NAD(+) = 2,5-diamino-6-(1-D-ribosylamino)pyrimidin-4(3H)-one 5'-phosphate + NADH + H(+)</text>
        <dbReference type="Rhea" id="RHEA:27274"/>
        <dbReference type="ChEBI" id="CHEBI:15378"/>
        <dbReference type="ChEBI" id="CHEBI:57540"/>
        <dbReference type="ChEBI" id="CHEBI:57945"/>
        <dbReference type="ChEBI" id="CHEBI:58890"/>
        <dbReference type="ChEBI" id="CHEBI:59545"/>
        <dbReference type="EC" id="1.1.1.302"/>
    </reaction>
</comment>
<proteinExistence type="inferred from homology"/>
<evidence type="ECO:0000256" key="4">
    <source>
        <dbReference type="ARBA" id="ARBA00015035"/>
    </source>
</evidence>
<accession>A0A0E9NMN0</accession>
<dbReference type="GO" id="GO:0009231">
    <property type="term" value="P:riboflavin biosynthetic process"/>
    <property type="evidence" value="ECO:0007669"/>
    <property type="project" value="InterPro"/>
</dbReference>
<gene>
    <name evidence="10" type="ORF">G7K_4802-t1</name>
</gene>
<dbReference type="InterPro" id="IPR024072">
    <property type="entry name" value="DHFR-like_dom_sf"/>
</dbReference>
<keyword evidence="11" id="KW-1185">Reference proteome</keyword>
<dbReference type="AlphaFoldDB" id="A0A0E9NMN0"/>
<comment type="caution">
    <text evidence="10">The sequence shown here is derived from an EMBL/GenBank/DDBJ whole genome shotgun (WGS) entry which is preliminary data.</text>
</comment>
<name>A0A0E9NMN0_SAICN</name>
<evidence type="ECO:0000259" key="9">
    <source>
        <dbReference type="Pfam" id="PF01872"/>
    </source>
</evidence>
<evidence type="ECO:0000256" key="5">
    <source>
        <dbReference type="ARBA" id="ARBA00030073"/>
    </source>
</evidence>
<sequence length="78" mass="8425">MREDAVLHNDKVRILENTVDTTRVGSLMIEGGARVITDVLQEKAAGTVIVTIAPVYVGNEGFENDTGNWQDAVLAGRL</sequence>
<dbReference type="EC" id="1.1.1.302" evidence="3"/>
<organism evidence="10 11">
    <name type="scientific">Saitoella complicata (strain BCRC 22490 / CBS 7301 / JCM 7358 / NBRC 10748 / NRRL Y-17804)</name>
    <dbReference type="NCBI Taxonomy" id="698492"/>
    <lineage>
        <taxon>Eukaryota</taxon>
        <taxon>Fungi</taxon>
        <taxon>Dikarya</taxon>
        <taxon>Ascomycota</taxon>
        <taxon>Taphrinomycotina</taxon>
        <taxon>Taphrinomycotina incertae sedis</taxon>
        <taxon>Saitoella</taxon>
    </lineage>
</organism>
<dbReference type="InterPro" id="IPR002734">
    <property type="entry name" value="RibDG_C"/>
</dbReference>
<comment type="similarity">
    <text evidence="2">Belongs to the HTP reductase family.</text>
</comment>
<evidence type="ECO:0000256" key="1">
    <source>
        <dbReference type="ARBA" id="ARBA00003555"/>
    </source>
</evidence>
<dbReference type="GO" id="GO:0008703">
    <property type="term" value="F:5-amino-6-(5-phosphoribosylamino)uracil reductase activity"/>
    <property type="evidence" value="ECO:0007669"/>
    <property type="project" value="InterPro"/>
</dbReference>
<dbReference type="Pfam" id="PF01872">
    <property type="entry name" value="RibD_C"/>
    <property type="match status" value="1"/>
</dbReference>
<evidence type="ECO:0000256" key="6">
    <source>
        <dbReference type="ARBA" id="ARBA00031630"/>
    </source>
</evidence>
<evidence type="ECO:0000256" key="2">
    <source>
        <dbReference type="ARBA" id="ARBA00009723"/>
    </source>
</evidence>
<evidence type="ECO:0000256" key="3">
    <source>
        <dbReference type="ARBA" id="ARBA00012851"/>
    </source>
</evidence>
<reference evidence="10 11" key="1">
    <citation type="journal article" date="2011" name="J. Gen. Appl. Microbiol.">
        <title>Draft genome sequencing of the enigmatic yeast Saitoella complicata.</title>
        <authorList>
            <person name="Nishida H."/>
            <person name="Hamamoto M."/>
            <person name="Sugiyama J."/>
        </authorList>
    </citation>
    <scope>NUCLEOTIDE SEQUENCE [LARGE SCALE GENOMIC DNA]</scope>
    <source>
        <strain evidence="10 11">NRRL Y-17804</strain>
    </source>
</reference>
<evidence type="ECO:0000256" key="7">
    <source>
        <dbReference type="ARBA" id="ARBA00047550"/>
    </source>
</evidence>
<evidence type="ECO:0000256" key="8">
    <source>
        <dbReference type="ARBA" id="ARBA00049020"/>
    </source>
</evidence>
<dbReference type="Gene3D" id="3.40.430.10">
    <property type="entry name" value="Dihydrofolate Reductase, subunit A"/>
    <property type="match status" value="1"/>
</dbReference>
<evidence type="ECO:0000313" key="10">
    <source>
        <dbReference type="EMBL" id="GAO50680.1"/>
    </source>
</evidence>
<reference evidence="10 11" key="2">
    <citation type="journal article" date="2014" name="J. Gen. Appl. Microbiol.">
        <title>The early diverging ascomycetous budding yeast Saitoella complicata has three histone deacetylases belonging to the Clr6, Hos2, and Rpd3 lineages.</title>
        <authorList>
            <person name="Nishida H."/>
            <person name="Matsumoto T."/>
            <person name="Kondo S."/>
            <person name="Hamamoto M."/>
            <person name="Yoshikawa H."/>
        </authorList>
    </citation>
    <scope>NUCLEOTIDE SEQUENCE [LARGE SCALE GENOMIC DNA]</scope>
    <source>
        <strain evidence="10 11">NRRL Y-17804</strain>
    </source>
</reference>
<feature type="domain" description="Bacterial bifunctional deaminase-reductase C-terminal" evidence="9">
    <location>
        <begin position="21"/>
        <end position="59"/>
    </location>
</feature>
<dbReference type="SUPFAM" id="SSF53597">
    <property type="entry name" value="Dihydrofolate reductase-like"/>
    <property type="match status" value="1"/>
</dbReference>
<dbReference type="Proteomes" id="UP000033140">
    <property type="component" value="Unassembled WGS sequence"/>
</dbReference>
<reference evidence="10 11" key="3">
    <citation type="journal article" date="2015" name="Genome Announc.">
        <title>Draft Genome Sequence of the Archiascomycetous Yeast Saitoella complicata.</title>
        <authorList>
            <person name="Yamauchi K."/>
            <person name="Kondo S."/>
            <person name="Hamamoto M."/>
            <person name="Takahashi Y."/>
            <person name="Ogura Y."/>
            <person name="Hayashi T."/>
            <person name="Nishida H."/>
        </authorList>
    </citation>
    <scope>NUCLEOTIDE SEQUENCE [LARGE SCALE GENOMIC DNA]</scope>
    <source>
        <strain evidence="10 11">NRRL Y-17804</strain>
    </source>
</reference>
<comment type="catalytic activity">
    <reaction evidence="8">
        <text>2,5-diamino-6-(1-D-ribitylamino)pyrimidin-4(3H)-one 5'-phosphate + NADP(+) = 2,5-diamino-6-(1-D-ribosylamino)pyrimidin-4(3H)-one 5'-phosphate + NADPH + H(+)</text>
        <dbReference type="Rhea" id="RHEA:27278"/>
        <dbReference type="ChEBI" id="CHEBI:15378"/>
        <dbReference type="ChEBI" id="CHEBI:57783"/>
        <dbReference type="ChEBI" id="CHEBI:58349"/>
        <dbReference type="ChEBI" id="CHEBI:58890"/>
        <dbReference type="ChEBI" id="CHEBI:59545"/>
        <dbReference type="EC" id="1.1.1.302"/>
    </reaction>
</comment>
<comment type="function">
    <text evidence="1">Catalyzes an early step in riboflavin biosynthesis, the NADPH-dependent reduction of the ribose side chain of 2,5-diamino-6-ribosylamino-4(3H)-pyrimidinone 5'-phosphate, yielding 2,5-diamino-6-ribitylamino-4(3H)-pyrimidinone 5'-phosphate.</text>
</comment>
<dbReference type="EMBL" id="BACD03000035">
    <property type="protein sequence ID" value="GAO50680.1"/>
    <property type="molecule type" value="Genomic_DNA"/>
</dbReference>